<dbReference type="OrthoDB" id="5193947at2"/>
<gene>
    <name evidence="12" type="ORF">SAMN04488544_0233</name>
</gene>
<keyword evidence="13" id="KW-1185">Reference proteome</keyword>
<dbReference type="RefSeq" id="WP_091072538.1">
    <property type="nucleotide sequence ID" value="NZ_LT629799.1"/>
</dbReference>
<feature type="binding site" evidence="10">
    <location>
        <position position="32"/>
    </location>
    <ligand>
        <name>NAD(+)</name>
        <dbReference type="ChEBI" id="CHEBI:57540"/>
    </ligand>
</feature>
<evidence type="ECO:0000256" key="5">
    <source>
        <dbReference type="ARBA" id="ARBA00023027"/>
    </source>
</evidence>
<evidence type="ECO:0000313" key="13">
    <source>
        <dbReference type="Proteomes" id="UP000198825"/>
    </source>
</evidence>
<dbReference type="GO" id="GO:0051287">
    <property type="term" value="F:NAD binding"/>
    <property type="evidence" value="ECO:0007669"/>
    <property type="project" value="InterPro"/>
</dbReference>
<evidence type="ECO:0000256" key="10">
    <source>
        <dbReference type="PIRSR" id="PIRSR500134-3"/>
    </source>
</evidence>
<dbReference type="InterPro" id="IPR036291">
    <property type="entry name" value="NAD(P)-bd_dom_sf"/>
</dbReference>
<protein>
    <recommendedName>
        <fullName evidence="3 7">UDP-glucose 6-dehydrogenase</fullName>
        <ecNumber evidence="3 7">1.1.1.22</ecNumber>
    </recommendedName>
</protein>
<feature type="binding site" evidence="9">
    <location>
        <begin position="254"/>
        <end position="258"/>
    </location>
    <ligand>
        <name>substrate</name>
    </ligand>
</feature>
<feature type="binding site" evidence="10">
    <location>
        <position position="88"/>
    </location>
    <ligand>
        <name>NAD(+)</name>
        <dbReference type="ChEBI" id="CHEBI:57540"/>
    </ligand>
</feature>
<evidence type="ECO:0000313" key="12">
    <source>
        <dbReference type="EMBL" id="SDU80670.1"/>
    </source>
</evidence>
<comment type="catalytic activity">
    <reaction evidence="6 7">
        <text>UDP-alpha-D-glucose + 2 NAD(+) + H2O = UDP-alpha-D-glucuronate + 2 NADH + 3 H(+)</text>
        <dbReference type="Rhea" id="RHEA:23596"/>
        <dbReference type="ChEBI" id="CHEBI:15377"/>
        <dbReference type="ChEBI" id="CHEBI:15378"/>
        <dbReference type="ChEBI" id="CHEBI:57540"/>
        <dbReference type="ChEBI" id="CHEBI:57945"/>
        <dbReference type="ChEBI" id="CHEBI:58052"/>
        <dbReference type="ChEBI" id="CHEBI:58885"/>
        <dbReference type="EC" id="1.1.1.22"/>
    </reaction>
</comment>
<dbReference type="InterPro" id="IPR028357">
    <property type="entry name" value="UDPglc_DH_bac"/>
</dbReference>
<dbReference type="InterPro" id="IPR008927">
    <property type="entry name" value="6-PGluconate_DH-like_C_sf"/>
</dbReference>
<feature type="binding site" evidence="9">
    <location>
        <position position="262"/>
    </location>
    <ligand>
        <name>substrate</name>
    </ligand>
</feature>
<evidence type="ECO:0000256" key="3">
    <source>
        <dbReference type="ARBA" id="ARBA00012954"/>
    </source>
</evidence>
<dbReference type="Gene3D" id="1.20.5.100">
    <property type="entry name" value="Cytochrome c1, transmembrane anchor, C-terminal"/>
    <property type="match status" value="1"/>
</dbReference>
<comment type="similarity">
    <text evidence="2 7">Belongs to the UDP-glucose/GDP-mannose dehydrogenase family.</text>
</comment>
<evidence type="ECO:0000256" key="7">
    <source>
        <dbReference type="PIRNR" id="PIRNR000124"/>
    </source>
</evidence>
<organism evidence="12 13">
    <name type="scientific">Microlunatus sagamiharensis</name>
    <dbReference type="NCBI Taxonomy" id="546874"/>
    <lineage>
        <taxon>Bacteria</taxon>
        <taxon>Bacillati</taxon>
        <taxon>Actinomycetota</taxon>
        <taxon>Actinomycetes</taxon>
        <taxon>Propionibacteriales</taxon>
        <taxon>Propionibacteriaceae</taxon>
        <taxon>Microlunatus</taxon>
    </lineage>
</organism>
<name>A0A1H2LI17_9ACTN</name>
<evidence type="ECO:0000256" key="8">
    <source>
        <dbReference type="PIRSR" id="PIRSR500134-1"/>
    </source>
</evidence>
<keyword evidence="4 7" id="KW-0560">Oxidoreductase</keyword>
<dbReference type="InterPro" id="IPR014027">
    <property type="entry name" value="UDP-Glc/GDP-Man_DH_C"/>
</dbReference>
<dbReference type="InterPro" id="IPR017476">
    <property type="entry name" value="UDP-Glc/GDP-Man"/>
</dbReference>
<keyword evidence="5 7" id="KW-0520">NAD</keyword>
<dbReference type="Pfam" id="PF00984">
    <property type="entry name" value="UDPG_MGDP_dh"/>
    <property type="match status" value="1"/>
</dbReference>
<evidence type="ECO:0000256" key="4">
    <source>
        <dbReference type="ARBA" id="ARBA00023002"/>
    </source>
</evidence>
<dbReference type="PANTHER" id="PTHR43750">
    <property type="entry name" value="UDP-GLUCOSE 6-DEHYDROGENASE TUAD"/>
    <property type="match status" value="1"/>
</dbReference>
<dbReference type="SMART" id="SM00984">
    <property type="entry name" value="UDPG_MGDP_dh_C"/>
    <property type="match status" value="1"/>
</dbReference>
<dbReference type="SUPFAM" id="SSF51735">
    <property type="entry name" value="NAD(P)-binding Rossmann-fold domains"/>
    <property type="match status" value="1"/>
</dbReference>
<dbReference type="InterPro" id="IPR014026">
    <property type="entry name" value="UDP-Glc/GDP-Man_DH_dimer"/>
</dbReference>
<dbReference type="SUPFAM" id="SSF48179">
    <property type="entry name" value="6-phosphogluconate dehydrogenase C-terminal domain-like"/>
    <property type="match status" value="1"/>
</dbReference>
<feature type="binding site" evidence="10">
    <location>
        <position position="335"/>
    </location>
    <ligand>
        <name>NAD(+)</name>
        <dbReference type="ChEBI" id="CHEBI:57540"/>
    </ligand>
</feature>
<reference evidence="13" key="1">
    <citation type="submission" date="2016-10" db="EMBL/GenBank/DDBJ databases">
        <authorList>
            <person name="Varghese N."/>
            <person name="Submissions S."/>
        </authorList>
    </citation>
    <scope>NUCLEOTIDE SEQUENCE [LARGE SCALE GENOMIC DNA]</scope>
    <source>
        <strain evidence="13">DSM 21743</strain>
    </source>
</reference>
<dbReference type="Gene3D" id="3.40.50.720">
    <property type="entry name" value="NAD(P)-binding Rossmann-like Domain"/>
    <property type="match status" value="2"/>
</dbReference>
<feature type="binding site" evidence="10">
    <location>
        <position position="123"/>
    </location>
    <ligand>
        <name>NAD(+)</name>
        <dbReference type="ChEBI" id="CHEBI:57540"/>
    </ligand>
</feature>
<dbReference type="PIRSF" id="PIRSF000124">
    <property type="entry name" value="UDPglc_GDPman_dh"/>
    <property type="match status" value="1"/>
</dbReference>
<feature type="active site" description="Nucleophile" evidence="8">
    <location>
        <position position="265"/>
    </location>
</feature>
<dbReference type="EMBL" id="LT629799">
    <property type="protein sequence ID" value="SDU80670.1"/>
    <property type="molecule type" value="Genomic_DNA"/>
</dbReference>
<dbReference type="GO" id="GO:0006065">
    <property type="term" value="P:UDP-glucuronate biosynthetic process"/>
    <property type="evidence" value="ECO:0007669"/>
    <property type="project" value="UniProtKB-UniPathway"/>
</dbReference>
<feature type="binding site" evidence="10">
    <location>
        <position position="268"/>
    </location>
    <ligand>
        <name>NAD(+)</name>
        <dbReference type="ChEBI" id="CHEBI:57540"/>
    </ligand>
</feature>
<feature type="binding site" evidence="9">
    <location>
        <position position="209"/>
    </location>
    <ligand>
        <name>substrate</name>
    </ligand>
</feature>
<dbReference type="Pfam" id="PF03721">
    <property type="entry name" value="UDPG_MGDP_dh_N"/>
    <property type="match status" value="1"/>
</dbReference>
<feature type="binding site" evidence="9">
    <location>
        <begin position="154"/>
        <end position="157"/>
    </location>
    <ligand>
        <name>substrate</name>
    </ligand>
</feature>
<evidence type="ECO:0000259" key="11">
    <source>
        <dbReference type="SMART" id="SM00984"/>
    </source>
</evidence>
<accession>A0A1H2LI17</accession>
<dbReference type="GO" id="GO:0000271">
    <property type="term" value="P:polysaccharide biosynthetic process"/>
    <property type="evidence" value="ECO:0007669"/>
    <property type="project" value="InterPro"/>
</dbReference>
<evidence type="ECO:0000256" key="2">
    <source>
        <dbReference type="ARBA" id="ARBA00006601"/>
    </source>
</evidence>
<dbReference type="EC" id="1.1.1.22" evidence="3 7"/>
<dbReference type="UniPathway" id="UPA00038">
    <property type="reaction ID" value="UER00491"/>
</dbReference>
<feature type="binding site" evidence="9">
    <location>
        <position position="328"/>
    </location>
    <ligand>
        <name>substrate</name>
    </ligand>
</feature>
<dbReference type="SUPFAM" id="SSF52413">
    <property type="entry name" value="UDP-glucose/GDP-mannose dehydrogenase C-terminal domain"/>
    <property type="match status" value="1"/>
</dbReference>
<dbReference type="Proteomes" id="UP000198825">
    <property type="component" value="Chromosome I"/>
</dbReference>
<feature type="binding site" evidence="10">
    <location>
        <position position="157"/>
    </location>
    <ligand>
        <name>NAD(+)</name>
        <dbReference type="ChEBI" id="CHEBI:57540"/>
    </ligand>
</feature>
<dbReference type="PANTHER" id="PTHR43750:SF3">
    <property type="entry name" value="UDP-GLUCOSE 6-DEHYDROGENASE TUAD"/>
    <property type="match status" value="1"/>
</dbReference>
<dbReference type="GO" id="GO:0003979">
    <property type="term" value="F:UDP-glucose 6-dehydrogenase activity"/>
    <property type="evidence" value="ECO:0007669"/>
    <property type="project" value="UniProtKB-EC"/>
</dbReference>
<dbReference type="NCBIfam" id="TIGR03026">
    <property type="entry name" value="NDP-sugDHase"/>
    <property type="match status" value="1"/>
</dbReference>
<dbReference type="STRING" id="546874.SAMN04488544_0233"/>
<evidence type="ECO:0000256" key="1">
    <source>
        <dbReference type="ARBA" id="ARBA00004701"/>
    </source>
</evidence>
<dbReference type="PIRSF" id="PIRSF500134">
    <property type="entry name" value="UDPglc_DH_bac"/>
    <property type="match status" value="1"/>
</dbReference>
<evidence type="ECO:0000256" key="6">
    <source>
        <dbReference type="ARBA" id="ARBA00047473"/>
    </source>
</evidence>
<dbReference type="AlphaFoldDB" id="A0A1H2LI17"/>
<dbReference type="InterPro" id="IPR036220">
    <property type="entry name" value="UDP-Glc/GDP-Man_DH_C_sf"/>
</dbReference>
<dbReference type="Pfam" id="PF03720">
    <property type="entry name" value="UDPG_MGDP_dh_C"/>
    <property type="match status" value="1"/>
</dbReference>
<comment type="pathway">
    <text evidence="1">Nucleotide-sugar biosynthesis; UDP-alpha-D-glucuronate biosynthesis; UDP-alpha-D-glucuronate from UDP-alpha-D-glucose: step 1/1.</text>
</comment>
<proteinExistence type="inferred from homology"/>
<feature type="domain" description="UDP-glucose/GDP-mannose dehydrogenase C-terminal" evidence="11">
    <location>
        <begin position="321"/>
        <end position="419"/>
    </location>
</feature>
<evidence type="ECO:0000256" key="9">
    <source>
        <dbReference type="PIRSR" id="PIRSR500134-2"/>
    </source>
</evidence>
<feature type="binding site" evidence="10">
    <location>
        <position position="37"/>
    </location>
    <ligand>
        <name>NAD(+)</name>
        <dbReference type="ChEBI" id="CHEBI:57540"/>
    </ligand>
</feature>
<sequence length="438" mass="46815">MTLRVSVIGTSYLGATHAAGMAEFGHEVIGIDIDEDKVKVLNAGQSHIFEVGLEPLLEKHTATGRLRFTTDYTQIADWADVHFLALGTPSQANGAADLSQLHAAVESLAPLLTEPCLVVGKSTVPVGTAMALEARIRGLAPAGDAVEVAWNPEFLREAYAVEDTLHPDRLVFGTHSRHALEVLDEVYALPISDRTPVVRCDIATAELIKVAANSFLATKISFINAMAQMCQAAGGDVTLLADAIGFDNRIGREFLNAGLGFGGGCLPKDIAALAYRADELGVNVLSDFIHAVEAINDGQRTEIADLAIEQAGGDVTGKRIAVLGAAFKPGTDDTRNSPALTVADRLHAAGADVRIYDPEARLPPREGFTQVASVEQAMLGAEVVLHLTEWPEFRQLDPEKFADLVKAKVLIDARLKLHAPTWRNAGWKVVQIGRAATM</sequence>
<dbReference type="InterPro" id="IPR001732">
    <property type="entry name" value="UDP-Glc/GDP-Man_DH_N"/>
</dbReference>